<keyword evidence="4 10" id="KW-1133">Transmembrane helix</keyword>
<evidence type="ECO:0000256" key="7">
    <source>
        <dbReference type="ARBA" id="ARBA00023303"/>
    </source>
</evidence>
<feature type="transmembrane region" description="Helical" evidence="10">
    <location>
        <begin position="222"/>
        <end position="246"/>
    </location>
</feature>
<dbReference type="GO" id="GO:0071805">
    <property type="term" value="P:potassium ion transmembrane transport"/>
    <property type="evidence" value="ECO:0000318"/>
    <property type="project" value="GO_Central"/>
</dbReference>
<dbReference type="EMBL" id="GL732583">
    <property type="protein sequence ID" value="EFX74420.1"/>
    <property type="molecule type" value="Genomic_DNA"/>
</dbReference>
<evidence type="ECO:0000256" key="8">
    <source>
        <dbReference type="RuleBase" id="RU003857"/>
    </source>
</evidence>
<evidence type="ECO:0000256" key="5">
    <source>
        <dbReference type="ARBA" id="ARBA00023065"/>
    </source>
</evidence>
<dbReference type="OrthoDB" id="297496at2759"/>
<dbReference type="Proteomes" id="UP000000305">
    <property type="component" value="Unassembled WGS sequence"/>
</dbReference>
<dbReference type="InterPro" id="IPR013099">
    <property type="entry name" value="K_chnl_dom"/>
</dbReference>
<keyword evidence="2 8" id="KW-0813">Transport</keyword>
<comment type="subcellular location">
    <subcellularLocation>
        <location evidence="1">Membrane</location>
        <topology evidence="1">Multi-pass membrane protein</topology>
    </subcellularLocation>
</comment>
<keyword evidence="6 10" id="KW-0472">Membrane</keyword>
<evidence type="ECO:0000256" key="2">
    <source>
        <dbReference type="ARBA" id="ARBA00022448"/>
    </source>
</evidence>
<reference evidence="12 13" key="1">
    <citation type="journal article" date="2011" name="Science">
        <title>The ecoresponsive genome of Daphnia pulex.</title>
        <authorList>
            <person name="Colbourne J.K."/>
            <person name="Pfrender M.E."/>
            <person name="Gilbert D."/>
            <person name="Thomas W.K."/>
            <person name="Tucker A."/>
            <person name="Oakley T.H."/>
            <person name="Tokishita S."/>
            <person name="Aerts A."/>
            <person name="Arnold G.J."/>
            <person name="Basu M.K."/>
            <person name="Bauer D.J."/>
            <person name="Caceres C.E."/>
            <person name="Carmel L."/>
            <person name="Casola C."/>
            <person name="Choi J.H."/>
            <person name="Detter J.C."/>
            <person name="Dong Q."/>
            <person name="Dusheyko S."/>
            <person name="Eads B.D."/>
            <person name="Frohlich T."/>
            <person name="Geiler-Samerotte K.A."/>
            <person name="Gerlach D."/>
            <person name="Hatcher P."/>
            <person name="Jogdeo S."/>
            <person name="Krijgsveld J."/>
            <person name="Kriventseva E.V."/>
            <person name="Kultz D."/>
            <person name="Laforsch C."/>
            <person name="Lindquist E."/>
            <person name="Lopez J."/>
            <person name="Manak J.R."/>
            <person name="Muller J."/>
            <person name="Pangilinan J."/>
            <person name="Patwardhan R.P."/>
            <person name="Pitluck S."/>
            <person name="Pritham E.J."/>
            <person name="Rechtsteiner A."/>
            <person name="Rho M."/>
            <person name="Rogozin I.B."/>
            <person name="Sakarya O."/>
            <person name="Salamov A."/>
            <person name="Schaack S."/>
            <person name="Shapiro H."/>
            <person name="Shiga Y."/>
            <person name="Skalitzky C."/>
            <person name="Smith Z."/>
            <person name="Souvorov A."/>
            <person name="Sung W."/>
            <person name="Tang Z."/>
            <person name="Tsuchiya D."/>
            <person name="Tu H."/>
            <person name="Vos H."/>
            <person name="Wang M."/>
            <person name="Wolf Y.I."/>
            <person name="Yamagata H."/>
            <person name="Yamada T."/>
            <person name="Ye Y."/>
            <person name="Shaw J.R."/>
            <person name="Andrews J."/>
            <person name="Crease T.J."/>
            <person name="Tang H."/>
            <person name="Lucas S.M."/>
            <person name="Robertson H.M."/>
            <person name="Bork P."/>
            <person name="Koonin E.V."/>
            <person name="Zdobnov E.M."/>
            <person name="Grigoriev I.V."/>
            <person name="Lynch M."/>
            <person name="Boore J.L."/>
        </authorList>
    </citation>
    <scope>NUCLEOTIDE SEQUENCE [LARGE SCALE GENOMIC DNA]</scope>
</reference>
<evidence type="ECO:0000256" key="4">
    <source>
        <dbReference type="ARBA" id="ARBA00022989"/>
    </source>
</evidence>
<dbReference type="GO" id="GO:0005886">
    <property type="term" value="C:plasma membrane"/>
    <property type="evidence" value="ECO:0000318"/>
    <property type="project" value="GO_Central"/>
</dbReference>
<feature type="compositionally biased region" description="Polar residues" evidence="9">
    <location>
        <begin position="452"/>
        <end position="470"/>
    </location>
</feature>
<name>E9H1C1_DAPPU</name>
<accession>E9H1C1</accession>
<dbReference type="PANTHER" id="PTHR11003">
    <property type="entry name" value="POTASSIUM CHANNEL, SUBFAMILY K"/>
    <property type="match status" value="1"/>
</dbReference>
<feature type="domain" description="Potassium channel" evidence="11">
    <location>
        <begin position="82"/>
        <end position="137"/>
    </location>
</feature>
<dbReference type="SUPFAM" id="SSF81324">
    <property type="entry name" value="Voltage-gated potassium channels"/>
    <property type="match status" value="2"/>
</dbReference>
<dbReference type="PANTHER" id="PTHR11003:SF338">
    <property type="entry name" value="PROTEIN CBG03693"/>
    <property type="match status" value="1"/>
</dbReference>
<dbReference type="GO" id="GO:0015271">
    <property type="term" value="F:outward rectifier potassium channel activity"/>
    <property type="evidence" value="ECO:0000318"/>
    <property type="project" value="GO_Central"/>
</dbReference>
<feature type="transmembrane region" description="Helical" evidence="10">
    <location>
        <begin position="81"/>
        <end position="101"/>
    </location>
</feature>
<dbReference type="AlphaFoldDB" id="E9H1C1"/>
<evidence type="ECO:0000256" key="3">
    <source>
        <dbReference type="ARBA" id="ARBA00022692"/>
    </source>
</evidence>
<dbReference type="Gene3D" id="1.10.287.70">
    <property type="match status" value="1"/>
</dbReference>
<dbReference type="eggNOG" id="KOG1418">
    <property type="taxonomic scope" value="Eukaryota"/>
</dbReference>
<dbReference type="InParanoid" id="E9H1C1"/>
<feature type="domain" description="Potassium channel" evidence="11">
    <location>
        <begin position="173"/>
        <end position="250"/>
    </location>
</feature>
<dbReference type="InterPro" id="IPR003280">
    <property type="entry name" value="2pore_dom_K_chnl"/>
</dbReference>
<gene>
    <name evidence="12" type="ORF">DAPPUDRAFT_324399</name>
</gene>
<evidence type="ECO:0000259" key="11">
    <source>
        <dbReference type="Pfam" id="PF07885"/>
    </source>
</evidence>
<evidence type="ECO:0000313" key="12">
    <source>
        <dbReference type="EMBL" id="EFX74420.1"/>
    </source>
</evidence>
<evidence type="ECO:0000256" key="10">
    <source>
        <dbReference type="SAM" id="Phobius"/>
    </source>
</evidence>
<dbReference type="KEGG" id="dpx:DAPPUDRAFT_324399"/>
<evidence type="ECO:0000256" key="1">
    <source>
        <dbReference type="ARBA" id="ARBA00004141"/>
    </source>
</evidence>
<feature type="compositionally biased region" description="Polar residues" evidence="9">
    <location>
        <begin position="416"/>
        <end position="443"/>
    </location>
</feature>
<keyword evidence="5 8" id="KW-0406">Ion transport</keyword>
<dbReference type="STRING" id="6669.E9H1C1"/>
<keyword evidence="7 8" id="KW-0407">Ion channel</keyword>
<feature type="transmembrane region" description="Helical" evidence="10">
    <location>
        <begin position="113"/>
        <end position="137"/>
    </location>
</feature>
<evidence type="ECO:0000256" key="6">
    <source>
        <dbReference type="ARBA" id="ARBA00023136"/>
    </source>
</evidence>
<evidence type="ECO:0000256" key="9">
    <source>
        <dbReference type="SAM" id="MobiDB-lite"/>
    </source>
</evidence>
<dbReference type="Pfam" id="PF07885">
    <property type="entry name" value="Ion_trans_2"/>
    <property type="match status" value="2"/>
</dbReference>
<organism evidence="12 13">
    <name type="scientific">Daphnia pulex</name>
    <name type="common">Water flea</name>
    <dbReference type="NCBI Taxonomy" id="6669"/>
    <lineage>
        <taxon>Eukaryota</taxon>
        <taxon>Metazoa</taxon>
        <taxon>Ecdysozoa</taxon>
        <taxon>Arthropoda</taxon>
        <taxon>Crustacea</taxon>
        <taxon>Branchiopoda</taxon>
        <taxon>Diplostraca</taxon>
        <taxon>Cladocera</taxon>
        <taxon>Anomopoda</taxon>
        <taxon>Daphniidae</taxon>
        <taxon>Daphnia</taxon>
    </lineage>
</organism>
<keyword evidence="13" id="KW-1185">Reference proteome</keyword>
<feature type="transmembrane region" description="Helical" evidence="10">
    <location>
        <begin position="157"/>
        <end position="184"/>
    </location>
</feature>
<comment type="similarity">
    <text evidence="8">Belongs to the two pore domain potassium channel (TC 1.A.1.8) family.</text>
</comment>
<dbReference type="HOGENOM" id="CLU_029888_0_0_1"/>
<dbReference type="PRINTS" id="PR01333">
    <property type="entry name" value="2POREKCHANEL"/>
</dbReference>
<keyword evidence="3 8" id="KW-0812">Transmembrane</keyword>
<dbReference type="FunFam" id="1.10.287.70:FF:000210">
    <property type="entry name" value="Open rectifier potassium channel protein 1"/>
    <property type="match status" value="1"/>
</dbReference>
<sequence>MGNYAYYVRGFFRIVSLKTINATFCQHLVNDSVENYGTNRAAVAAQHAQHNNSAAWFKVLTDSCNNLTNLEKDENNPSQDVAWEFSTALFLCMTILTTIGYGEFSPKTSWGKFFCILYGFIGIPIFGIVLTSTSNYFSAGFLHLYERRRPKQQKDKWHNILIAATVFLIPGLAVFLFIPAAIFVYLEGWPFLDATYFSFMTLTTVGFGDIVVAMETNYSQLWIYRICWIFWVMLGIAYWAIIIFFITKALKSKKLRQKWEETSRKLSEQARRMIDDQLSTNGQKKNAFIAFKSKAAFDFALQLTGSMGNVRAELARQPLPGLATAFKPAVPGRGLLSLVELSVKTLGHRNNGGQHPSSAAVNICAPVPVDAEEQVCTSPQQQLTSVITRPLLLVNSHSSSMDSGFDDDATSRISQSSTHLCDSRQSLYETDSGTLSSDNTTEAGTPPKWRSFTRSQTQPELQQHQTSSATAGRKPSLRQLLMEAVLIVEEAEIKEAALINNNQSDE</sequence>
<feature type="region of interest" description="Disordered" evidence="9">
    <location>
        <begin position="416"/>
        <end position="475"/>
    </location>
</feature>
<protein>
    <recommendedName>
        <fullName evidence="11">Potassium channel domain-containing protein</fullName>
    </recommendedName>
</protein>
<proteinExistence type="inferred from homology"/>
<feature type="transmembrane region" description="Helical" evidence="10">
    <location>
        <begin position="196"/>
        <end position="216"/>
    </location>
</feature>
<evidence type="ECO:0000313" key="13">
    <source>
        <dbReference type="Proteomes" id="UP000000305"/>
    </source>
</evidence>
<dbReference type="GO" id="GO:0022841">
    <property type="term" value="F:potassium ion leak channel activity"/>
    <property type="evidence" value="ECO:0000318"/>
    <property type="project" value="GO_Central"/>
</dbReference>